<dbReference type="Gene3D" id="1.20.1250.20">
    <property type="entry name" value="MFS general substrate transporter like domains"/>
    <property type="match status" value="1"/>
</dbReference>
<dbReference type="Proteomes" id="UP000775872">
    <property type="component" value="Unassembled WGS sequence"/>
</dbReference>
<keyword evidence="4 5" id="KW-0472">Membrane</keyword>
<reference evidence="7" key="1">
    <citation type="submission" date="2021-10" db="EMBL/GenBank/DDBJ databases">
        <authorList>
            <person name="Piombo E."/>
        </authorList>
    </citation>
    <scope>NUCLEOTIDE SEQUENCE</scope>
</reference>
<dbReference type="PROSITE" id="PS50850">
    <property type="entry name" value="MFS"/>
    <property type="match status" value="1"/>
</dbReference>
<dbReference type="SUPFAM" id="SSF103473">
    <property type="entry name" value="MFS general substrate transporter"/>
    <property type="match status" value="1"/>
</dbReference>
<sequence>MADSRQHIAGVEDSELSIVRFEGPDDLHNPRNWPTSRKLLYTILCGLTTMGATWSSAIYSTAVKEVALEFRVERDVANLGTSLFLMGFGVGPLLWSPLMARFLAGFFGSSPISVTGGILADLFEAQYRGPALVTYAAAVVGGPVFAPIAGSAMMQSGLNWRWTQYVTAIYMAVVLTLDGLFLHETFSSTILIEKARKRRFETNDWALHSKHEERCPDVKEMADKFLKKPFQLLATPICFAFVLHSSFVYAIVYINLGLFPIMFHDVRGWSQVVSSLPFLALMVGITFGGVFNLQAQKFYLGKLAANGGRAVPESRLLPMMAGSVLLTAGLFIMGNTSSTHYPWIAPAIAAVMMGFSFFTIFQSALSYLVDTFPQHAASAVAANTFLRSMLASIFPPIVSRIYSRVGVVWATNMLGFVALSMVPIPWIFYYFGKAIREKGTWSRASC</sequence>
<dbReference type="GO" id="GO:0022857">
    <property type="term" value="F:transmembrane transporter activity"/>
    <property type="evidence" value="ECO:0007669"/>
    <property type="project" value="InterPro"/>
</dbReference>
<dbReference type="PANTHER" id="PTHR23502:SF59">
    <property type="entry name" value="MULTIDRUG TRANSPORTER, PUTATIVE (AFU_ORTHOLOGUE AFUA_1G10370)-RELATED"/>
    <property type="match status" value="1"/>
</dbReference>
<dbReference type="Pfam" id="PF07690">
    <property type="entry name" value="MFS_1"/>
    <property type="match status" value="1"/>
</dbReference>
<keyword evidence="3 5" id="KW-1133">Transmembrane helix</keyword>
<feature type="transmembrane region" description="Helical" evidence="5">
    <location>
        <begin position="132"/>
        <end position="149"/>
    </location>
</feature>
<dbReference type="InterPro" id="IPR036259">
    <property type="entry name" value="MFS_trans_sf"/>
</dbReference>
<evidence type="ECO:0000256" key="1">
    <source>
        <dbReference type="ARBA" id="ARBA00004141"/>
    </source>
</evidence>
<keyword evidence="2 5" id="KW-0812">Transmembrane</keyword>
<evidence type="ECO:0000256" key="2">
    <source>
        <dbReference type="ARBA" id="ARBA00022692"/>
    </source>
</evidence>
<dbReference type="AlphaFoldDB" id="A0A9N9ZLR9"/>
<proteinExistence type="predicted"/>
<feature type="domain" description="Major facilitator superfamily (MFS) profile" evidence="6">
    <location>
        <begin position="1"/>
        <end position="435"/>
    </location>
</feature>
<feature type="transmembrane region" description="Helical" evidence="5">
    <location>
        <begin position="376"/>
        <end position="397"/>
    </location>
</feature>
<dbReference type="EMBL" id="CABFOC020000074">
    <property type="protein sequence ID" value="CAH0057766.1"/>
    <property type="molecule type" value="Genomic_DNA"/>
</dbReference>
<feature type="transmembrane region" description="Helical" evidence="5">
    <location>
        <begin position="75"/>
        <end position="95"/>
    </location>
</feature>
<dbReference type="PANTHER" id="PTHR23502">
    <property type="entry name" value="MAJOR FACILITATOR SUPERFAMILY"/>
    <property type="match status" value="1"/>
</dbReference>
<protein>
    <recommendedName>
        <fullName evidence="6">Major facilitator superfamily (MFS) profile domain-containing protein</fullName>
    </recommendedName>
</protein>
<feature type="transmembrane region" description="Helical" evidence="5">
    <location>
        <begin position="169"/>
        <end position="192"/>
    </location>
</feature>
<feature type="transmembrane region" description="Helical" evidence="5">
    <location>
        <begin position="39"/>
        <end position="63"/>
    </location>
</feature>
<dbReference type="InterPro" id="IPR020846">
    <property type="entry name" value="MFS_dom"/>
</dbReference>
<dbReference type="InterPro" id="IPR011701">
    <property type="entry name" value="MFS"/>
</dbReference>
<comment type="caution">
    <text evidence="7">The sequence shown here is derived from an EMBL/GenBank/DDBJ whole genome shotgun (WGS) entry which is preliminary data.</text>
</comment>
<evidence type="ECO:0000256" key="3">
    <source>
        <dbReference type="ARBA" id="ARBA00022989"/>
    </source>
</evidence>
<dbReference type="GO" id="GO:0005886">
    <property type="term" value="C:plasma membrane"/>
    <property type="evidence" value="ECO:0007669"/>
    <property type="project" value="TreeGrafter"/>
</dbReference>
<accession>A0A9N9ZLR9</accession>
<dbReference type="OrthoDB" id="9986881at2759"/>
<evidence type="ECO:0000259" key="6">
    <source>
        <dbReference type="PROSITE" id="PS50850"/>
    </source>
</evidence>
<feature type="transmembrane region" description="Helical" evidence="5">
    <location>
        <begin position="343"/>
        <end position="369"/>
    </location>
</feature>
<evidence type="ECO:0000313" key="8">
    <source>
        <dbReference type="Proteomes" id="UP000775872"/>
    </source>
</evidence>
<feature type="transmembrane region" description="Helical" evidence="5">
    <location>
        <begin position="316"/>
        <end position="337"/>
    </location>
</feature>
<evidence type="ECO:0000256" key="4">
    <source>
        <dbReference type="ARBA" id="ARBA00023136"/>
    </source>
</evidence>
<organism evidence="7 8">
    <name type="scientific">Clonostachys solani</name>
    <dbReference type="NCBI Taxonomy" id="160281"/>
    <lineage>
        <taxon>Eukaryota</taxon>
        <taxon>Fungi</taxon>
        <taxon>Dikarya</taxon>
        <taxon>Ascomycota</taxon>
        <taxon>Pezizomycotina</taxon>
        <taxon>Sordariomycetes</taxon>
        <taxon>Hypocreomycetidae</taxon>
        <taxon>Hypocreales</taxon>
        <taxon>Bionectriaceae</taxon>
        <taxon>Clonostachys</taxon>
    </lineage>
</organism>
<dbReference type="CDD" id="cd17323">
    <property type="entry name" value="MFS_Tpo1_MDR_like"/>
    <property type="match status" value="1"/>
</dbReference>
<feature type="transmembrane region" description="Helical" evidence="5">
    <location>
        <begin position="232"/>
        <end position="256"/>
    </location>
</feature>
<name>A0A9N9ZLR9_9HYPO</name>
<gene>
    <name evidence="7" type="ORF">CSOL1703_00007556</name>
</gene>
<evidence type="ECO:0000313" key="7">
    <source>
        <dbReference type="EMBL" id="CAH0057766.1"/>
    </source>
</evidence>
<evidence type="ECO:0000256" key="5">
    <source>
        <dbReference type="SAM" id="Phobius"/>
    </source>
</evidence>
<feature type="transmembrane region" description="Helical" evidence="5">
    <location>
        <begin position="276"/>
        <end position="295"/>
    </location>
</feature>
<comment type="subcellular location">
    <subcellularLocation>
        <location evidence="1">Membrane</location>
        <topology evidence="1">Multi-pass membrane protein</topology>
    </subcellularLocation>
</comment>
<keyword evidence="8" id="KW-1185">Reference proteome</keyword>
<feature type="transmembrane region" description="Helical" evidence="5">
    <location>
        <begin position="409"/>
        <end position="431"/>
    </location>
</feature>